<dbReference type="GO" id="GO:0005829">
    <property type="term" value="C:cytosol"/>
    <property type="evidence" value="ECO:0007669"/>
    <property type="project" value="TreeGrafter"/>
</dbReference>
<organism evidence="2 3">
    <name type="scientific">Sunxiuqinia elliptica</name>
    <dbReference type="NCBI Taxonomy" id="655355"/>
    <lineage>
        <taxon>Bacteria</taxon>
        <taxon>Pseudomonadati</taxon>
        <taxon>Bacteroidota</taxon>
        <taxon>Bacteroidia</taxon>
        <taxon>Marinilabiliales</taxon>
        <taxon>Prolixibacteraceae</taxon>
        <taxon>Sunxiuqinia</taxon>
    </lineage>
</organism>
<dbReference type="EMBL" id="FONW01000006">
    <property type="protein sequence ID" value="SFF43560.1"/>
    <property type="molecule type" value="Genomic_DNA"/>
</dbReference>
<dbReference type="GO" id="GO:0003700">
    <property type="term" value="F:DNA-binding transcription factor activity"/>
    <property type="evidence" value="ECO:0007669"/>
    <property type="project" value="TreeGrafter"/>
</dbReference>
<gene>
    <name evidence="2" type="ORF">SAMN05216283_106140</name>
</gene>
<dbReference type="RefSeq" id="WP_093920271.1">
    <property type="nucleotide sequence ID" value="NZ_FONW01000006.1"/>
</dbReference>
<dbReference type="CDD" id="cd00038">
    <property type="entry name" value="CAP_ED"/>
    <property type="match status" value="1"/>
</dbReference>
<feature type="domain" description="Cyclic nucleotide-binding" evidence="1">
    <location>
        <begin position="11"/>
        <end position="114"/>
    </location>
</feature>
<reference evidence="2 3" key="1">
    <citation type="submission" date="2016-10" db="EMBL/GenBank/DDBJ databases">
        <authorList>
            <person name="de Groot N.N."/>
        </authorList>
    </citation>
    <scope>NUCLEOTIDE SEQUENCE [LARGE SCALE GENOMIC DNA]</scope>
    <source>
        <strain evidence="2 3">CGMCC 1.9156</strain>
    </source>
</reference>
<protein>
    <submittedName>
        <fullName evidence="2">cAMP-binding domain of CRP or a regulatory subunit of cAMP-dependent protein kinases</fullName>
    </submittedName>
</protein>
<evidence type="ECO:0000313" key="3">
    <source>
        <dbReference type="Proteomes" id="UP000198964"/>
    </source>
</evidence>
<dbReference type="PANTHER" id="PTHR24567:SF76">
    <property type="entry name" value="CYCLIC NUCLEOTIDE-BINDING DOMAIN PROTEIN"/>
    <property type="match status" value="1"/>
</dbReference>
<dbReference type="Pfam" id="PF00027">
    <property type="entry name" value="cNMP_binding"/>
    <property type="match status" value="1"/>
</dbReference>
<evidence type="ECO:0000313" key="2">
    <source>
        <dbReference type="EMBL" id="SFF43560.1"/>
    </source>
</evidence>
<accession>A0A1I2IPC8</accession>
<dbReference type="Gene3D" id="1.10.10.10">
    <property type="entry name" value="Winged helix-like DNA-binding domain superfamily/Winged helix DNA-binding domain"/>
    <property type="match status" value="1"/>
</dbReference>
<dbReference type="Gene3D" id="2.60.120.10">
    <property type="entry name" value="Jelly Rolls"/>
    <property type="match status" value="1"/>
</dbReference>
<dbReference type="InterPro" id="IPR018488">
    <property type="entry name" value="cNMP-bd_CS"/>
</dbReference>
<dbReference type="PANTHER" id="PTHR24567">
    <property type="entry name" value="CRP FAMILY TRANSCRIPTIONAL REGULATORY PROTEIN"/>
    <property type="match status" value="1"/>
</dbReference>
<dbReference type="InterPro" id="IPR036388">
    <property type="entry name" value="WH-like_DNA-bd_sf"/>
</dbReference>
<dbReference type="AlphaFoldDB" id="A0A1I2IPC8"/>
<proteinExistence type="predicted"/>
<keyword evidence="3" id="KW-1185">Reference proteome</keyword>
<keyword evidence="2" id="KW-0418">Kinase</keyword>
<dbReference type="InterPro" id="IPR014710">
    <property type="entry name" value="RmlC-like_jellyroll"/>
</dbReference>
<dbReference type="STRING" id="655355.SAMN05216283_106140"/>
<dbReference type="InterPro" id="IPR018490">
    <property type="entry name" value="cNMP-bd_dom_sf"/>
</dbReference>
<dbReference type="InterPro" id="IPR000595">
    <property type="entry name" value="cNMP-bd_dom"/>
</dbReference>
<evidence type="ECO:0000259" key="1">
    <source>
        <dbReference type="PROSITE" id="PS50042"/>
    </source>
</evidence>
<dbReference type="Proteomes" id="UP000198964">
    <property type="component" value="Unassembled WGS sequence"/>
</dbReference>
<name>A0A1I2IPC8_9BACT</name>
<dbReference type="PROSITE" id="PS50042">
    <property type="entry name" value="CNMP_BINDING_3"/>
    <property type="match status" value="1"/>
</dbReference>
<dbReference type="PROSITE" id="PS00888">
    <property type="entry name" value="CNMP_BINDING_1"/>
    <property type="match status" value="1"/>
</dbReference>
<dbReference type="GO" id="GO:0016301">
    <property type="term" value="F:kinase activity"/>
    <property type="evidence" value="ECO:0007669"/>
    <property type="project" value="UniProtKB-KW"/>
</dbReference>
<sequence length="198" mass="23058">MIEALLVHLERYTHLTQAEKELLLQHTQFRTVEKNELIIREGDLATRIYFLVSGCVRLFYNVNGTEKTAFFYTEGQFICAGESYTYQVPAKENYQAVEQSQLAYFPEENIEQLLKESSKFELLARIATENELINCQQIIASFVTKSAEERYSDLLENRSDLFLRVPQQYIASFLGVSPETLSRIKKRVHQRMKLAKKS</sequence>
<keyword evidence="2" id="KW-0808">Transferase</keyword>
<dbReference type="SUPFAM" id="SSF51206">
    <property type="entry name" value="cAMP-binding domain-like"/>
    <property type="match status" value="1"/>
</dbReference>
<dbReference type="InterPro" id="IPR050397">
    <property type="entry name" value="Env_Response_Regulators"/>
</dbReference>
<dbReference type="SMART" id="SM00100">
    <property type="entry name" value="cNMP"/>
    <property type="match status" value="1"/>
</dbReference>